<name>A0ACC0U898_9AGAM</name>
<dbReference type="Proteomes" id="UP001207468">
    <property type="component" value="Unassembled WGS sequence"/>
</dbReference>
<protein>
    <submittedName>
        <fullName evidence="1">Uncharacterized protein</fullName>
    </submittedName>
</protein>
<evidence type="ECO:0000313" key="1">
    <source>
        <dbReference type="EMBL" id="KAI9507327.1"/>
    </source>
</evidence>
<proteinExistence type="predicted"/>
<accession>A0ACC0U898</accession>
<keyword evidence="2" id="KW-1185">Reference proteome</keyword>
<evidence type="ECO:0000313" key="2">
    <source>
        <dbReference type="Proteomes" id="UP001207468"/>
    </source>
</evidence>
<organism evidence="1 2">
    <name type="scientific">Russula earlei</name>
    <dbReference type="NCBI Taxonomy" id="71964"/>
    <lineage>
        <taxon>Eukaryota</taxon>
        <taxon>Fungi</taxon>
        <taxon>Dikarya</taxon>
        <taxon>Basidiomycota</taxon>
        <taxon>Agaricomycotina</taxon>
        <taxon>Agaricomycetes</taxon>
        <taxon>Russulales</taxon>
        <taxon>Russulaceae</taxon>
        <taxon>Russula</taxon>
    </lineage>
</organism>
<dbReference type="EMBL" id="JAGFNK010000130">
    <property type="protein sequence ID" value="KAI9507327.1"/>
    <property type="molecule type" value="Genomic_DNA"/>
</dbReference>
<sequence>MTTRTTRTTMTMTMTTMTTMAGAGAAADILSRCVVDDHRGPCTMSMTAMAIAAESAVVSMARRRPRRRRPDTNL</sequence>
<comment type="caution">
    <text evidence="1">The sequence shown here is derived from an EMBL/GenBank/DDBJ whole genome shotgun (WGS) entry which is preliminary data.</text>
</comment>
<reference evidence="1" key="1">
    <citation type="submission" date="2021-03" db="EMBL/GenBank/DDBJ databases">
        <title>Evolutionary priming and transition to the ectomycorrhizal habit in an iconic lineage of mushroom-forming fungi: is preadaptation a requirement?</title>
        <authorList>
            <consortium name="DOE Joint Genome Institute"/>
            <person name="Looney B.P."/>
            <person name="Miyauchi S."/>
            <person name="Morin E."/>
            <person name="Drula E."/>
            <person name="Courty P.E."/>
            <person name="Chicoki N."/>
            <person name="Fauchery L."/>
            <person name="Kohler A."/>
            <person name="Kuo A."/>
            <person name="LaButti K."/>
            <person name="Pangilinan J."/>
            <person name="Lipzen A."/>
            <person name="Riley R."/>
            <person name="Andreopoulos W."/>
            <person name="He G."/>
            <person name="Johnson J."/>
            <person name="Barry K.W."/>
            <person name="Grigoriev I.V."/>
            <person name="Nagy L."/>
            <person name="Hibbett D."/>
            <person name="Henrissat B."/>
            <person name="Matheny P.B."/>
            <person name="Labbe J."/>
            <person name="Martin A.F."/>
        </authorList>
    </citation>
    <scope>NUCLEOTIDE SEQUENCE</scope>
    <source>
        <strain evidence="1">BPL698</strain>
    </source>
</reference>
<gene>
    <name evidence="1" type="ORF">F5148DRAFT_1205887</name>
</gene>